<accession>A0ABT3GIA2</accession>
<dbReference type="SUPFAM" id="SSF50952">
    <property type="entry name" value="Soluble quinoprotein glucose dehydrogenase"/>
    <property type="match status" value="1"/>
</dbReference>
<keyword evidence="2 4" id="KW-0479">Metal-binding</keyword>
<feature type="chain" id="PRO_5046153901" evidence="6">
    <location>
        <begin position="21"/>
        <end position="1306"/>
    </location>
</feature>
<sequence>MKARFLWASSLLFATGSTLGATKVLQAFEGDGYGDWKVEGTAFGLAPVPGKMDGLTAELTGYSQDSLACSANGGDGAKGSLTSPDIKISENYICFLIAGGKHPGKTAVQLLVDGKVVREATGQNTVQCRTEVWNVTEFKGKNARIRLLDEEGGQWGIIAADQFVMTDYANYKFPPTTKNGKAHAAGLVGSDAIAGLTVPAGTKVAIVADYKNGGVTSPTALALGEKGEIYVTETTRFRHGVPDNRDHLYWYLDDISARTTEDRRKLHEKWKDKEEKSSIKFLTEKADRVRVLSKPGADGKSATGEIFADGFNDLLDGPAAGVFAYDGTIYVACIPNIWALRDKDGNGKIDKPDERQKLFEGFGVRVSFSGHDLNGFALGPDGRIYGTLGDRGMNLTTKEGTHYEYPDQGCVFRFDPDGSNFEVIHTGLRNPKEIAFDELGNAISVDNNSDQGDQARVVYVIDGADSGWTMEHQALHSFHRQIGMEERPPNRWMEENMWAPQNDKQPAYILPPVANLTSGPSGLTYHPGTGFMEGEAGRFLICDYRGGAANSGIWSFKVEPSGGGMKLADSRQMNWGAAVTDVEYSWDGKLVVTDFITGWASHEAGRVYSIAADNVFRADEAEHTAELIEAGFAKRPVPALEKLLSHPDMRVRLRAQIELTRKDGGFDVLAKAAKEGKDRLTRLHGVWGLGIVARRGSVPLPAGAGDGFGKLPDKAARDKARAELVPLLTDKDAEVRAQAIKAIGESGLNGAGLPLLALIADESPRVRAFATIAAGRLGQTGTLSQVWEMLGQSDDPALRHAGAFALSKLCKPNQLTALNQHESPRVRIAAVIALRRLKDPAVVAFLRDGDAKVAREALQAIHDVGIEPARPAVADLLDAPPAWLTTMDWRRVLHSALRLGDEKNLRRVIAVVLNDKAPEAARAEALRLTGLWSKPHMVDQSLGRVAPLSERDPAMVSNVLTPDLSKLLKLQGKLAEPALALVTKYKLDLSSVDDATLKALVMNQRLPGNARSEALELYATRKPAGFDQLLGELAKGQNDDLAIGAIKRLAASQPAAALESLKAATTHANAHRQQEAWKVAAALTAPGVESLFTAALDQLKAKAGASPSALELLDAAAKRTEPAVKTALDGYKASIASSTDPLVPYLGSLQGGDPKKGEQLFESQPAGQCMRCHAAGGGHGGGDAGPNLEAVGKRGDAKFLLESLVNPGAKVATGFGISSVTLKGGKSVAGILLADGKDHVDVDSNGKVLRVRRGDIESMTPPVSAMPPMGLLLSPAELRDLVAWLGTQKGKEPAPKKRPEPELVTP</sequence>
<dbReference type="InterPro" id="IPR036909">
    <property type="entry name" value="Cyt_c-like_dom_sf"/>
</dbReference>
<feature type="compositionally biased region" description="Basic and acidic residues" evidence="5">
    <location>
        <begin position="1289"/>
        <end position="1306"/>
    </location>
</feature>
<keyword evidence="3 4" id="KW-0408">Iron</keyword>
<feature type="domain" description="Cytochrome c" evidence="7">
    <location>
        <begin position="1152"/>
        <end position="1289"/>
    </location>
</feature>
<dbReference type="InterPro" id="IPR011042">
    <property type="entry name" value="6-blade_b-propeller_TolB-like"/>
</dbReference>
<dbReference type="PANTHER" id="PTHR33546">
    <property type="entry name" value="LARGE, MULTIFUNCTIONAL SECRETED PROTEIN-RELATED"/>
    <property type="match status" value="1"/>
</dbReference>
<gene>
    <name evidence="8" type="ORF">OKA05_11700</name>
</gene>
<evidence type="ECO:0000259" key="7">
    <source>
        <dbReference type="PROSITE" id="PS51007"/>
    </source>
</evidence>
<dbReference type="Pfam" id="PF13646">
    <property type="entry name" value="HEAT_2"/>
    <property type="match status" value="1"/>
</dbReference>
<evidence type="ECO:0000313" key="8">
    <source>
        <dbReference type="EMBL" id="MCW1923219.1"/>
    </source>
</evidence>
<dbReference type="InterPro" id="IPR009056">
    <property type="entry name" value="Cyt_c-like_dom"/>
</dbReference>
<dbReference type="EMBL" id="JAPDDT010000004">
    <property type="protein sequence ID" value="MCW1923219.1"/>
    <property type="molecule type" value="Genomic_DNA"/>
</dbReference>
<organism evidence="8 9">
    <name type="scientific">Luteolibacter arcticus</name>
    <dbReference type="NCBI Taxonomy" id="1581411"/>
    <lineage>
        <taxon>Bacteria</taxon>
        <taxon>Pseudomonadati</taxon>
        <taxon>Verrucomicrobiota</taxon>
        <taxon>Verrucomicrobiia</taxon>
        <taxon>Verrucomicrobiales</taxon>
        <taxon>Verrucomicrobiaceae</taxon>
        <taxon>Luteolibacter</taxon>
    </lineage>
</organism>
<dbReference type="InterPro" id="IPR004155">
    <property type="entry name" value="PBS_lyase_HEAT"/>
</dbReference>
<reference evidence="8 9" key="1">
    <citation type="submission" date="2022-10" db="EMBL/GenBank/DDBJ databases">
        <title>Luteolibacter arcticus strain CCTCC AB 2014275, whole genome shotgun sequencing project.</title>
        <authorList>
            <person name="Zhao G."/>
            <person name="Shen L."/>
        </authorList>
    </citation>
    <scope>NUCLEOTIDE SEQUENCE [LARGE SCALE GENOMIC DNA]</scope>
    <source>
        <strain evidence="8 9">CCTCC AB 2014275</strain>
    </source>
</reference>
<dbReference type="InterPro" id="IPR055557">
    <property type="entry name" value="DUF7133"/>
</dbReference>
<feature type="signal peptide" evidence="6">
    <location>
        <begin position="1"/>
        <end position="20"/>
    </location>
</feature>
<comment type="caution">
    <text evidence="8">The sequence shown here is derived from an EMBL/GenBank/DDBJ whole genome shotgun (WGS) entry which is preliminary data.</text>
</comment>
<dbReference type="Gene3D" id="2.120.10.30">
    <property type="entry name" value="TolB, C-terminal domain"/>
    <property type="match status" value="1"/>
</dbReference>
<evidence type="ECO:0000256" key="5">
    <source>
        <dbReference type="SAM" id="MobiDB-lite"/>
    </source>
</evidence>
<dbReference type="Pfam" id="PF23500">
    <property type="entry name" value="DUF7133"/>
    <property type="match status" value="1"/>
</dbReference>
<dbReference type="PANTHER" id="PTHR33546:SF1">
    <property type="entry name" value="LARGE, MULTIFUNCTIONAL SECRETED PROTEIN"/>
    <property type="match status" value="1"/>
</dbReference>
<dbReference type="NCBIfam" id="TIGR02603">
    <property type="entry name" value="CxxCH_TIGR02603"/>
    <property type="match status" value="1"/>
</dbReference>
<dbReference type="InterPro" id="IPR013427">
    <property type="entry name" value="Haem-bd_dom_put"/>
</dbReference>
<dbReference type="SUPFAM" id="SSF46626">
    <property type="entry name" value="Cytochrome c"/>
    <property type="match status" value="1"/>
</dbReference>
<dbReference type="RefSeq" id="WP_264487324.1">
    <property type="nucleotide sequence ID" value="NZ_JAPDDT010000004.1"/>
</dbReference>
<evidence type="ECO:0000256" key="6">
    <source>
        <dbReference type="SAM" id="SignalP"/>
    </source>
</evidence>
<protein>
    <submittedName>
        <fullName evidence="8">C-type cytochrome</fullName>
    </submittedName>
</protein>
<dbReference type="InterPro" id="IPR011041">
    <property type="entry name" value="Quinoprot_gluc/sorb_DH_b-prop"/>
</dbReference>
<evidence type="ECO:0000313" key="9">
    <source>
        <dbReference type="Proteomes" id="UP001320876"/>
    </source>
</evidence>
<name>A0ABT3GIA2_9BACT</name>
<dbReference type="Gene3D" id="1.25.10.10">
    <property type="entry name" value="Leucine-rich Repeat Variant"/>
    <property type="match status" value="1"/>
</dbReference>
<dbReference type="InterPro" id="IPR016024">
    <property type="entry name" value="ARM-type_fold"/>
</dbReference>
<keyword evidence="6" id="KW-0732">Signal</keyword>
<evidence type="ECO:0000256" key="1">
    <source>
        <dbReference type="ARBA" id="ARBA00022617"/>
    </source>
</evidence>
<dbReference type="SUPFAM" id="SSF48371">
    <property type="entry name" value="ARM repeat"/>
    <property type="match status" value="2"/>
</dbReference>
<evidence type="ECO:0000256" key="4">
    <source>
        <dbReference type="PROSITE-ProRule" id="PRU00433"/>
    </source>
</evidence>
<dbReference type="Gene3D" id="1.10.760.10">
    <property type="entry name" value="Cytochrome c-like domain"/>
    <property type="match status" value="1"/>
</dbReference>
<evidence type="ECO:0000256" key="2">
    <source>
        <dbReference type="ARBA" id="ARBA00022723"/>
    </source>
</evidence>
<evidence type="ECO:0000256" key="3">
    <source>
        <dbReference type="ARBA" id="ARBA00023004"/>
    </source>
</evidence>
<keyword evidence="9" id="KW-1185">Reference proteome</keyword>
<dbReference type="Proteomes" id="UP001320876">
    <property type="component" value="Unassembled WGS sequence"/>
</dbReference>
<feature type="region of interest" description="Disordered" evidence="5">
    <location>
        <begin position="1285"/>
        <end position="1306"/>
    </location>
</feature>
<dbReference type="SMART" id="SM00567">
    <property type="entry name" value="EZ_HEAT"/>
    <property type="match status" value="3"/>
</dbReference>
<dbReference type="InterPro" id="IPR011989">
    <property type="entry name" value="ARM-like"/>
</dbReference>
<dbReference type="PROSITE" id="PS51007">
    <property type="entry name" value="CYTC"/>
    <property type="match status" value="1"/>
</dbReference>
<proteinExistence type="predicted"/>
<keyword evidence="1 4" id="KW-0349">Heme</keyword>